<gene>
    <name evidence="2" type="ORF">CURHAP_LOCUS3781</name>
</gene>
<dbReference type="EMBL" id="CAEKDK010000001">
    <property type="protein sequence ID" value="CAB4263502.1"/>
    <property type="molecule type" value="Genomic_DNA"/>
</dbReference>
<evidence type="ECO:0000256" key="1">
    <source>
        <dbReference type="SAM" id="MobiDB-lite"/>
    </source>
</evidence>
<sequence>MGEEEPYVEFYEKIIGIWSLANLYESELRPVKKANKNLALKVIKEEDDDCNEIDLKQLALITHHFQKLLKKKNSKGSASGTRSSINKTNSKGSASGTRSSINKTSKDGSQRFIPKSEERKCYACSGMDMNPKSVQTLSKQKEEKKALKASYNSWSESELDMSKVKEEEIAFVALENNDEYDDSDEEDVDIEETIERYKELYLNFDK</sequence>
<organism evidence="2 3">
    <name type="scientific">Prunus armeniaca</name>
    <name type="common">Apricot</name>
    <name type="synonym">Armeniaca vulgaris</name>
    <dbReference type="NCBI Taxonomy" id="36596"/>
    <lineage>
        <taxon>Eukaryota</taxon>
        <taxon>Viridiplantae</taxon>
        <taxon>Streptophyta</taxon>
        <taxon>Embryophyta</taxon>
        <taxon>Tracheophyta</taxon>
        <taxon>Spermatophyta</taxon>
        <taxon>Magnoliopsida</taxon>
        <taxon>eudicotyledons</taxon>
        <taxon>Gunneridae</taxon>
        <taxon>Pentapetalae</taxon>
        <taxon>rosids</taxon>
        <taxon>fabids</taxon>
        <taxon>Rosales</taxon>
        <taxon>Rosaceae</taxon>
        <taxon>Amygdaloideae</taxon>
        <taxon>Amygdaleae</taxon>
        <taxon>Prunus</taxon>
    </lineage>
</organism>
<feature type="region of interest" description="Disordered" evidence="1">
    <location>
        <begin position="71"/>
        <end position="113"/>
    </location>
</feature>
<dbReference type="AlphaFoldDB" id="A0A6J5TJ21"/>
<proteinExistence type="predicted"/>
<evidence type="ECO:0000313" key="2">
    <source>
        <dbReference type="EMBL" id="CAB4263502.1"/>
    </source>
</evidence>
<protein>
    <submittedName>
        <fullName evidence="2">Uncharacterized protein</fullName>
    </submittedName>
</protein>
<accession>A0A6J5TJ21</accession>
<dbReference type="Proteomes" id="UP000507222">
    <property type="component" value="Unassembled WGS sequence"/>
</dbReference>
<feature type="compositionally biased region" description="Basic and acidic residues" evidence="1">
    <location>
        <begin position="104"/>
        <end position="113"/>
    </location>
</feature>
<name>A0A6J5TJ21_PRUAR</name>
<evidence type="ECO:0000313" key="3">
    <source>
        <dbReference type="Proteomes" id="UP000507222"/>
    </source>
</evidence>
<feature type="compositionally biased region" description="Polar residues" evidence="1">
    <location>
        <begin position="75"/>
        <end position="103"/>
    </location>
</feature>
<reference evidence="2 3" key="1">
    <citation type="submission" date="2020-05" db="EMBL/GenBank/DDBJ databases">
        <authorList>
            <person name="Campoy J."/>
            <person name="Schneeberger K."/>
            <person name="Spophaly S."/>
        </authorList>
    </citation>
    <scope>NUCLEOTIDE SEQUENCE [LARGE SCALE GENOMIC DNA]</scope>
    <source>
        <strain evidence="2">PruArmRojPasFocal</strain>
    </source>
</reference>